<dbReference type="KEGG" id="apln:108737987"/>
<dbReference type="PANTHER" id="PTHR31792">
    <property type="entry name" value="VACUOLAR ATPASE ASSEMBLY INTEGRAL MEMBRANE PROTEIN VMA21"/>
    <property type="match status" value="1"/>
</dbReference>
<feature type="transmembrane region" description="Helical" evidence="6">
    <location>
        <begin position="47"/>
        <end position="68"/>
    </location>
</feature>
<keyword evidence="7" id="KW-1185">Reference proteome</keyword>
<protein>
    <submittedName>
        <fullName evidence="8">Vacuolar ATPase assembly integral membrane protein VMA21 homolog</fullName>
    </submittedName>
</protein>
<dbReference type="Pfam" id="PF09446">
    <property type="entry name" value="VMA21"/>
    <property type="match status" value="1"/>
</dbReference>
<evidence type="ECO:0000256" key="4">
    <source>
        <dbReference type="ARBA" id="ARBA00023136"/>
    </source>
</evidence>
<keyword evidence="1 6" id="KW-0812">Transmembrane</keyword>
<dbReference type="RefSeq" id="XP_018326693.1">
    <property type="nucleotide sequence ID" value="XM_018471191.2"/>
</dbReference>
<gene>
    <name evidence="8" type="primary">LOC108737987</name>
</gene>
<feature type="transmembrane region" description="Helical" evidence="6">
    <location>
        <begin position="7"/>
        <end position="35"/>
    </location>
</feature>
<sequence>MQMVPDFGVFTTVFFYCSLIIVGPVVTFFVVKLILLDGMLGVNNVTSSVWSAILAVIVLHIALGMFIVKAYSDSGKKQESKDDKID</sequence>
<evidence type="ECO:0000256" key="5">
    <source>
        <dbReference type="ARBA" id="ARBA00023329"/>
    </source>
</evidence>
<dbReference type="AlphaFoldDB" id="A0A1W4X2S6"/>
<name>A0A1W4X2S6_AGRPL</name>
<dbReference type="GO" id="GO:0070072">
    <property type="term" value="P:vacuolar proton-transporting V-type ATPase complex assembly"/>
    <property type="evidence" value="ECO:0007669"/>
    <property type="project" value="InterPro"/>
</dbReference>
<dbReference type="GeneID" id="108737987"/>
<evidence type="ECO:0000256" key="2">
    <source>
        <dbReference type="ARBA" id="ARBA00022824"/>
    </source>
</evidence>
<evidence type="ECO:0000256" key="1">
    <source>
        <dbReference type="ARBA" id="ARBA00022692"/>
    </source>
</evidence>
<organism evidence="7 8">
    <name type="scientific">Agrilus planipennis</name>
    <name type="common">Emerald ash borer</name>
    <name type="synonym">Agrilus marcopoli</name>
    <dbReference type="NCBI Taxonomy" id="224129"/>
    <lineage>
        <taxon>Eukaryota</taxon>
        <taxon>Metazoa</taxon>
        <taxon>Ecdysozoa</taxon>
        <taxon>Arthropoda</taxon>
        <taxon>Hexapoda</taxon>
        <taxon>Insecta</taxon>
        <taxon>Pterygota</taxon>
        <taxon>Neoptera</taxon>
        <taxon>Endopterygota</taxon>
        <taxon>Coleoptera</taxon>
        <taxon>Polyphaga</taxon>
        <taxon>Elateriformia</taxon>
        <taxon>Buprestoidea</taxon>
        <taxon>Buprestidae</taxon>
        <taxon>Agrilinae</taxon>
        <taxon>Agrilus</taxon>
    </lineage>
</organism>
<evidence type="ECO:0000313" key="7">
    <source>
        <dbReference type="Proteomes" id="UP000192223"/>
    </source>
</evidence>
<dbReference type="InParanoid" id="A0A1W4X2S6"/>
<dbReference type="GO" id="GO:0031410">
    <property type="term" value="C:cytoplasmic vesicle"/>
    <property type="evidence" value="ECO:0007669"/>
    <property type="project" value="UniProtKB-KW"/>
</dbReference>
<dbReference type="FunCoup" id="A0A1W4X2S6">
    <property type="interactions" value="1099"/>
</dbReference>
<evidence type="ECO:0000256" key="3">
    <source>
        <dbReference type="ARBA" id="ARBA00022989"/>
    </source>
</evidence>
<keyword evidence="3 6" id="KW-1133">Transmembrane helix</keyword>
<evidence type="ECO:0000313" key="8">
    <source>
        <dbReference type="RefSeq" id="XP_018326693.1"/>
    </source>
</evidence>
<dbReference type="Proteomes" id="UP000192223">
    <property type="component" value="Unplaced"/>
</dbReference>
<dbReference type="InterPro" id="IPR019013">
    <property type="entry name" value="Vma21"/>
</dbReference>
<dbReference type="PANTHER" id="PTHR31792:SF6">
    <property type="entry name" value="VACUOLAR ATPASE ASSEMBLY INTEGRAL MEMBRANE PROTEIN VMA21 HOMOLOG"/>
    <property type="match status" value="1"/>
</dbReference>
<dbReference type="OrthoDB" id="160405at2759"/>
<evidence type="ECO:0000256" key="6">
    <source>
        <dbReference type="SAM" id="Phobius"/>
    </source>
</evidence>
<dbReference type="STRING" id="224129.A0A1W4X2S6"/>
<dbReference type="GO" id="GO:0005789">
    <property type="term" value="C:endoplasmic reticulum membrane"/>
    <property type="evidence" value="ECO:0007669"/>
    <property type="project" value="TreeGrafter"/>
</dbReference>
<reference evidence="8" key="1">
    <citation type="submission" date="2025-08" db="UniProtKB">
        <authorList>
            <consortium name="RefSeq"/>
        </authorList>
    </citation>
    <scope>IDENTIFICATION</scope>
    <source>
        <tissue evidence="8">Entire body</tissue>
    </source>
</reference>
<keyword evidence="5" id="KW-0968">Cytoplasmic vesicle</keyword>
<keyword evidence="4 6" id="KW-0472">Membrane</keyword>
<proteinExistence type="predicted"/>
<keyword evidence="2" id="KW-0256">Endoplasmic reticulum</keyword>
<accession>A0A1W4X2S6</accession>